<evidence type="ECO:0000313" key="8">
    <source>
        <dbReference type="Proteomes" id="UP001497457"/>
    </source>
</evidence>
<protein>
    <recommendedName>
        <fullName evidence="6">GTD-binding domain-containing protein</fullName>
    </recommendedName>
</protein>
<organism evidence="7 8">
    <name type="scientific">Urochloa decumbens</name>
    <dbReference type="NCBI Taxonomy" id="240449"/>
    <lineage>
        <taxon>Eukaryota</taxon>
        <taxon>Viridiplantae</taxon>
        <taxon>Streptophyta</taxon>
        <taxon>Embryophyta</taxon>
        <taxon>Tracheophyta</taxon>
        <taxon>Spermatophyta</taxon>
        <taxon>Magnoliopsida</taxon>
        <taxon>Liliopsida</taxon>
        <taxon>Poales</taxon>
        <taxon>Poaceae</taxon>
        <taxon>PACMAD clade</taxon>
        <taxon>Panicoideae</taxon>
        <taxon>Panicodae</taxon>
        <taxon>Paniceae</taxon>
        <taxon>Melinidinae</taxon>
        <taxon>Urochloa</taxon>
    </lineage>
</organism>
<evidence type="ECO:0000256" key="3">
    <source>
        <dbReference type="ARBA" id="ARBA00022989"/>
    </source>
</evidence>
<keyword evidence="8" id="KW-1185">Reference proteome</keyword>
<feature type="compositionally biased region" description="Acidic residues" evidence="5">
    <location>
        <begin position="323"/>
        <end position="337"/>
    </location>
</feature>
<sequence length="521" mass="56689">MTTPCPGAAALRARWTARSLAGALLDLALASACLCLAALLAAASRVLARLPCTCARPHLPCLHAFLARYPPRALASVHAAIRARFPFADAVPAGEDGYQEPEEAGEEEREAAGAAGKGERDPRRESEEALARAELQLELEKERVAAASAAEEAMAMILRLQKDKSALEIEARQQRRTADERCAFYEDEVEELRDIVLVREREARALRKEVDAYRRLLGLGPSQKDEEEEDDDDDEQEMVTPYSVLMSEGEPSSSRSVEATRMQGQHLGRHDSGFTFKTPFFREHAAVPPVIGDRGSGGSDDSVAVQTPAKVASGAQSRLELSSNEDEDGTETEDDGAETVEILPLSARSQDLGADFHVDAAPGMESAKGQTAHGFQEVGYGGMDKIHRDHTGSENDANIYDVHVVDDICFSKEGMKFMEMSSSINDSYLRQVKGLIGRSFSDATMQAEKLQIRAAADDLLVKSLNAIKGAQDKIRHAASERRESLQLQLLEDIANQLQGIKDAAEAGRHIYCATPKSSKKS</sequence>
<evidence type="ECO:0000256" key="1">
    <source>
        <dbReference type="ARBA" id="ARBA00004370"/>
    </source>
</evidence>
<dbReference type="Proteomes" id="UP001497457">
    <property type="component" value="Chromosome 29rd"/>
</dbReference>
<accession>A0ABC9CBJ8</accession>
<dbReference type="AlphaFoldDB" id="A0ABC9CBJ8"/>
<dbReference type="PANTHER" id="PTHR31422:SF3">
    <property type="entry name" value="GTD-BINDING DOMAIN-CONTAINING PROTEIN"/>
    <property type="match status" value="1"/>
</dbReference>
<proteinExistence type="predicted"/>
<evidence type="ECO:0000259" key="6">
    <source>
        <dbReference type="PROSITE" id="PS51775"/>
    </source>
</evidence>
<feature type="domain" description="GTD-binding" evidence="6">
    <location>
        <begin position="116"/>
        <end position="214"/>
    </location>
</feature>
<dbReference type="InterPro" id="IPR007656">
    <property type="entry name" value="GTD-bd"/>
</dbReference>
<feature type="compositionally biased region" description="Acidic residues" evidence="5">
    <location>
        <begin position="97"/>
        <end position="109"/>
    </location>
</feature>
<feature type="region of interest" description="Disordered" evidence="5">
    <location>
        <begin position="245"/>
        <end position="274"/>
    </location>
</feature>
<evidence type="ECO:0000256" key="4">
    <source>
        <dbReference type="ARBA" id="ARBA00023136"/>
    </source>
</evidence>
<reference evidence="8" key="1">
    <citation type="submission" date="2024-06" db="EMBL/GenBank/DDBJ databases">
        <authorList>
            <person name="Ryan C."/>
        </authorList>
    </citation>
    <scope>NUCLEOTIDE SEQUENCE [LARGE SCALE GENOMIC DNA]</scope>
</reference>
<dbReference type="PANTHER" id="PTHR31422">
    <property type="entry name" value="BNAANNG28530D PROTEIN"/>
    <property type="match status" value="1"/>
</dbReference>
<feature type="region of interest" description="Disordered" evidence="5">
    <location>
        <begin position="310"/>
        <end position="337"/>
    </location>
</feature>
<keyword evidence="3" id="KW-1133">Transmembrane helix</keyword>
<evidence type="ECO:0000313" key="7">
    <source>
        <dbReference type="EMBL" id="CAL5017842.1"/>
    </source>
</evidence>
<reference evidence="7 8" key="2">
    <citation type="submission" date="2024-10" db="EMBL/GenBank/DDBJ databases">
        <authorList>
            <person name="Ryan C."/>
        </authorList>
    </citation>
    <scope>NUCLEOTIDE SEQUENCE [LARGE SCALE GENOMIC DNA]</scope>
</reference>
<gene>
    <name evidence="7" type="ORF">URODEC1_LOCUS73966</name>
</gene>
<keyword evidence="4" id="KW-0472">Membrane</keyword>
<dbReference type="EMBL" id="OZ075139">
    <property type="protein sequence ID" value="CAL5017842.1"/>
    <property type="molecule type" value="Genomic_DNA"/>
</dbReference>
<name>A0ABC9CBJ8_9POAL</name>
<evidence type="ECO:0000256" key="5">
    <source>
        <dbReference type="SAM" id="MobiDB-lite"/>
    </source>
</evidence>
<dbReference type="GO" id="GO:0080115">
    <property type="term" value="F:myosin XI tail binding"/>
    <property type="evidence" value="ECO:0007669"/>
    <property type="project" value="UniProtKB-ARBA"/>
</dbReference>
<keyword evidence="2" id="KW-0812">Transmembrane</keyword>
<dbReference type="Pfam" id="PF04576">
    <property type="entry name" value="Zein-binding"/>
    <property type="match status" value="1"/>
</dbReference>
<dbReference type="GO" id="GO:0016020">
    <property type="term" value="C:membrane"/>
    <property type="evidence" value="ECO:0007669"/>
    <property type="project" value="UniProtKB-SubCell"/>
</dbReference>
<feature type="compositionally biased region" description="Basic and acidic residues" evidence="5">
    <location>
        <begin position="117"/>
        <end position="128"/>
    </location>
</feature>
<dbReference type="PROSITE" id="PS51775">
    <property type="entry name" value="GTD_BINDING"/>
    <property type="match status" value="1"/>
</dbReference>
<comment type="subcellular location">
    <subcellularLocation>
        <location evidence="1">Membrane</location>
    </subcellularLocation>
</comment>
<evidence type="ECO:0000256" key="2">
    <source>
        <dbReference type="ARBA" id="ARBA00022692"/>
    </source>
</evidence>
<feature type="region of interest" description="Disordered" evidence="5">
    <location>
        <begin position="92"/>
        <end position="128"/>
    </location>
</feature>